<accession>A0A158SY49</accession>
<sequence>MICRHSKRFHFINTINNIDENQYFPKFLKINYIKKYIMNIRLAH</sequence>
<proteinExistence type="predicted"/>
<comment type="caution">
    <text evidence="1">The sequence shown here is derived from an EMBL/GenBank/DDBJ whole genome shotgun (WGS) entry which is preliminary data.</text>
</comment>
<name>A0A158SY49_HAEIF</name>
<organism evidence="1 2">
    <name type="scientific">Haemophilus influenzae</name>
    <dbReference type="NCBI Taxonomy" id="727"/>
    <lineage>
        <taxon>Bacteria</taxon>
        <taxon>Pseudomonadati</taxon>
        <taxon>Pseudomonadota</taxon>
        <taxon>Gammaproteobacteria</taxon>
        <taxon>Pasteurellales</taxon>
        <taxon>Pasteurellaceae</taxon>
        <taxon>Haemophilus</taxon>
    </lineage>
</organism>
<dbReference type="Proteomes" id="UP000050700">
    <property type="component" value="Unassembled WGS sequence"/>
</dbReference>
<protein>
    <submittedName>
        <fullName evidence="1">Uncharacterized protein</fullName>
    </submittedName>
</protein>
<evidence type="ECO:0000313" key="2">
    <source>
        <dbReference type="Proteomes" id="UP000050700"/>
    </source>
</evidence>
<dbReference type="EMBL" id="JMQP01000002">
    <property type="protein sequence ID" value="KIS35793.1"/>
    <property type="molecule type" value="Genomic_DNA"/>
</dbReference>
<dbReference type="PATRIC" id="fig|727.582.peg.1288"/>
<dbReference type="AlphaFoldDB" id="A0A158SY49"/>
<evidence type="ECO:0000313" key="1">
    <source>
        <dbReference type="EMBL" id="KIS35793.1"/>
    </source>
</evidence>
<reference evidence="1 2" key="1">
    <citation type="submission" date="2014-05" db="EMBL/GenBank/DDBJ databases">
        <title>Methylome analysis of the phasevarions of Haemophilus influenzae.</title>
        <authorList>
            <person name="Atack J.M."/>
            <person name="Fox K.L."/>
            <person name="Power P.M."/>
            <person name="Clark T."/>
            <person name="Jurcisek J."/>
            <person name="Korlach J."/>
            <person name="Bakaletz L.O."/>
            <person name="Jennings M.P."/>
        </authorList>
    </citation>
    <scope>NUCLEOTIDE SEQUENCE [LARGE SCALE GENOMIC DNA]</scope>
    <source>
        <strain evidence="1 2">1209</strain>
    </source>
</reference>
<gene>
    <name evidence="1" type="ORF">NTHI1209_01405</name>
</gene>